<evidence type="ECO:0000259" key="7">
    <source>
        <dbReference type="PROSITE" id="PS50977"/>
    </source>
</evidence>
<sequence>MAEPDTARAGATSARRSPGRPPVPLERIVATALQIVDEEGADALSMRTLAQRLGSGTATLYRHFDNRAALVAHVVDRMFGVVELNADELLAMGWKQALRTGAHTMFDALARHRNAARLLVEQVPMGPNAMALRESCLAVLLNSGFPPRVAAHAYATLGRYVLGFAVQVDAHGGAGQPDDAQLSAVFKSMDPDLFPATVAVAGSMPVPIEEEFSFGLELLLSGLARLRDEV</sequence>
<dbReference type="PRINTS" id="PR00455">
    <property type="entry name" value="HTHTETR"/>
</dbReference>
<dbReference type="PANTHER" id="PTHR30055">
    <property type="entry name" value="HTH-TYPE TRANSCRIPTIONAL REGULATOR RUTR"/>
    <property type="match status" value="1"/>
</dbReference>
<dbReference type="InterPro" id="IPR003012">
    <property type="entry name" value="Tet_transcr_reg_TetR"/>
</dbReference>
<dbReference type="Gene3D" id="1.10.357.10">
    <property type="entry name" value="Tetracycline Repressor, domain 2"/>
    <property type="match status" value="1"/>
</dbReference>
<feature type="region of interest" description="Disordered" evidence="6">
    <location>
        <begin position="1"/>
        <end position="23"/>
    </location>
</feature>
<dbReference type="EMBL" id="CM000951">
    <property type="protein sequence ID" value="EDY58243.1"/>
    <property type="molecule type" value="Genomic_DNA"/>
</dbReference>
<protein>
    <submittedName>
        <fullName evidence="8">TetR-family transcriptional regulator</fullName>
    </submittedName>
</protein>
<evidence type="ECO:0000256" key="1">
    <source>
        <dbReference type="ARBA" id="ARBA00022491"/>
    </source>
</evidence>
<keyword evidence="9" id="KW-1185">Reference proteome</keyword>
<dbReference type="Proteomes" id="UP000002785">
    <property type="component" value="Chromosome"/>
</dbReference>
<evidence type="ECO:0000313" key="9">
    <source>
        <dbReference type="Proteomes" id="UP000002785"/>
    </source>
</evidence>
<dbReference type="eggNOG" id="COG1309">
    <property type="taxonomic scope" value="Bacteria"/>
</dbReference>
<dbReference type="InterPro" id="IPR004111">
    <property type="entry name" value="Repressor_TetR_C"/>
</dbReference>
<organism evidence="8 9">
    <name type="scientific">Streptomyces sviceus (strain ATCC 29083 / DSM 924 / JCM 4929 / NBRC 13980 / NCIMB 11184 / NRRL 5439 / UC 5370)</name>
    <dbReference type="NCBI Taxonomy" id="463191"/>
    <lineage>
        <taxon>Bacteria</taxon>
        <taxon>Bacillati</taxon>
        <taxon>Actinomycetota</taxon>
        <taxon>Actinomycetes</taxon>
        <taxon>Kitasatosporales</taxon>
        <taxon>Streptomycetaceae</taxon>
        <taxon>Streptomyces</taxon>
    </lineage>
</organism>
<dbReference type="HOGENOM" id="CLU_069543_5_0_11"/>
<dbReference type="SUPFAM" id="SSF48498">
    <property type="entry name" value="Tetracyclin repressor-like, C-terminal domain"/>
    <property type="match status" value="1"/>
</dbReference>
<dbReference type="GO" id="GO:0003700">
    <property type="term" value="F:DNA-binding transcription factor activity"/>
    <property type="evidence" value="ECO:0007669"/>
    <property type="project" value="TreeGrafter"/>
</dbReference>
<accession>B5HZI8</accession>
<dbReference type="InterPro" id="IPR001647">
    <property type="entry name" value="HTH_TetR"/>
</dbReference>
<gene>
    <name evidence="8" type="ORF">SSEG_04922</name>
</gene>
<dbReference type="PRINTS" id="PR00400">
    <property type="entry name" value="TETREPRESSOR"/>
</dbReference>
<dbReference type="Pfam" id="PF02909">
    <property type="entry name" value="TetR_C_1"/>
    <property type="match status" value="1"/>
</dbReference>
<feature type="compositionally biased region" description="Low complexity" evidence="6">
    <location>
        <begin position="7"/>
        <end position="16"/>
    </location>
</feature>
<keyword evidence="1" id="KW-0678">Repressor</keyword>
<feature type="domain" description="HTH tetR-type" evidence="7">
    <location>
        <begin position="22"/>
        <end position="82"/>
    </location>
</feature>
<proteinExistence type="predicted"/>
<reference evidence="8" key="1">
    <citation type="submission" date="2009-10" db="EMBL/GenBank/DDBJ databases">
        <title>The genome sequence of Streptomyces sviceus strain ATCC 29083.</title>
        <authorList>
            <consortium name="The Broad Institute Genome Sequencing Platform"/>
            <consortium name="Broad Institute Microbial Sequencing Center"/>
            <person name="Fischbach M."/>
            <person name="Godfrey P."/>
            <person name="Ward D."/>
            <person name="Young S."/>
            <person name="Zeng Q."/>
            <person name="Koehrsen M."/>
            <person name="Alvarado L."/>
            <person name="Berlin A.M."/>
            <person name="Bochicchio J."/>
            <person name="Borenstein D."/>
            <person name="Chapman S.B."/>
            <person name="Chen Z."/>
            <person name="Engels R."/>
            <person name="Freedman E."/>
            <person name="Gellesch M."/>
            <person name="Goldberg J."/>
            <person name="Griggs A."/>
            <person name="Gujja S."/>
            <person name="Heilman E.R."/>
            <person name="Heiman D.I."/>
            <person name="Hepburn T.A."/>
            <person name="Howarth C."/>
            <person name="Jen D."/>
            <person name="Larson L."/>
            <person name="Lewis B."/>
            <person name="Mehta T."/>
            <person name="Park D."/>
            <person name="Pearson M."/>
            <person name="Richards J."/>
            <person name="Roberts A."/>
            <person name="Saif S."/>
            <person name="Shea T.D."/>
            <person name="Shenoy N."/>
            <person name="Sisk P."/>
            <person name="Stolte C."/>
            <person name="Sykes S.N."/>
            <person name="Thomson T."/>
            <person name="Walk T."/>
            <person name="White J."/>
            <person name="Yandava C."/>
            <person name="Straight P."/>
            <person name="Clardy J."/>
            <person name="Hung D."/>
            <person name="Kolter R."/>
            <person name="Mekalanos J."/>
            <person name="Walker S."/>
            <person name="Walsh C.T."/>
            <person name="Wieland-Brown L.C."/>
            <person name="Haas B."/>
            <person name="Nusbaum C."/>
            <person name="Birren B."/>
        </authorList>
    </citation>
    <scope>NUCLEOTIDE SEQUENCE [LARGE SCALE GENOMIC DNA]</scope>
    <source>
        <strain evidence="8">ATCC 29083</strain>
    </source>
</reference>
<keyword evidence="2" id="KW-0805">Transcription regulation</keyword>
<dbReference type="PROSITE" id="PS50977">
    <property type="entry name" value="HTH_TETR_2"/>
    <property type="match status" value="1"/>
</dbReference>
<dbReference type="InterPro" id="IPR036271">
    <property type="entry name" value="Tet_transcr_reg_TetR-rel_C_sf"/>
</dbReference>
<dbReference type="GO" id="GO:0000976">
    <property type="term" value="F:transcription cis-regulatory region binding"/>
    <property type="evidence" value="ECO:0007669"/>
    <property type="project" value="TreeGrafter"/>
</dbReference>
<evidence type="ECO:0000256" key="4">
    <source>
        <dbReference type="ARBA" id="ARBA00023163"/>
    </source>
</evidence>
<keyword evidence="3 5" id="KW-0238">DNA-binding</keyword>
<evidence type="ECO:0000256" key="2">
    <source>
        <dbReference type="ARBA" id="ARBA00023015"/>
    </source>
</evidence>
<feature type="DNA-binding region" description="H-T-H motif" evidence="5">
    <location>
        <begin position="45"/>
        <end position="64"/>
    </location>
</feature>
<dbReference type="GO" id="GO:0046677">
    <property type="term" value="P:response to antibiotic"/>
    <property type="evidence" value="ECO:0007669"/>
    <property type="project" value="InterPro"/>
</dbReference>
<evidence type="ECO:0000256" key="3">
    <source>
        <dbReference type="ARBA" id="ARBA00023125"/>
    </source>
</evidence>
<evidence type="ECO:0000313" key="8">
    <source>
        <dbReference type="EMBL" id="EDY58243.1"/>
    </source>
</evidence>
<name>B5HZI8_STRX2</name>
<dbReference type="GO" id="GO:0045892">
    <property type="term" value="P:negative regulation of DNA-templated transcription"/>
    <property type="evidence" value="ECO:0007669"/>
    <property type="project" value="InterPro"/>
</dbReference>
<dbReference type="InterPro" id="IPR009057">
    <property type="entry name" value="Homeodomain-like_sf"/>
</dbReference>
<keyword evidence="4" id="KW-0804">Transcription</keyword>
<dbReference type="PANTHER" id="PTHR30055:SF151">
    <property type="entry name" value="TRANSCRIPTIONAL REGULATORY PROTEIN"/>
    <property type="match status" value="1"/>
</dbReference>
<evidence type="ECO:0000256" key="5">
    <source>
        <dbReference type="PROSITE-ProRule" id="PRU00335"/>
    </source>
</evidence>
<dbReference type="InterPro" id="IPR050109">
    <property type="entry name" value="HTH-type_TetR-like_transc_reg"/>
</dbReference>
<dbReference type="AlphaFoldDB" id="B5HZI8"/>
<dbReference type="Pfam" id="PF00440">
    <property type="entry name" value="TetR_N"/>
    <property type="match status" value="1"/>
</dbReference>
<dbReference type="SUPFAM" id="SSF46689">
    <property type="entry name" value="Homeodomain-like"/>
    <property type="match status" value="1"/>
</dbReference>
<evidence type="ECO:0000256" key="6">
    <source>
        <dbReference type="SAM" id="MobiDB-lite"/>
    </source>
</evidence>